<keyword evidence="2" id="KW-1185">Reference proteome</keyword>
<name>A0A392S7I4_9FABA</name>
<dbReference type="AlphaFoldDB" id="A0A392S7I4"/>
<accession>A0A392S7I4</accession>
<comment type="caution">
    <text evidence="1">The sequence shown here is derived from an EMBL/GenBank/DDBJ whole genome shotgun (WGS) entry which is preliminary data.</text>
</comment>
<dbReference type="Proteomes" id="UP000265520">
    <property type="component" value="Unassembled WGS sequence"/>
</dbReference>
<sequence>MEDLVSYRDTDLQDFNGAVNPPWGFVDLLVTFGDGETTSLK</sequence>
<organism evidence="1 2">
    <name type="scientific">Trifolium medium</name>
    <dbReference type="NCBI Taxonomy" id="97028"/>
    <lineage>
        <taxon>Eukaryota</taxon>
        <taxon>Viridiplantae</taxon>
        <taxon>Streptophyta</taxon>
        <taxon>Embryophyta</taxon>
        <taxon>Tracheophyta</taxon>
        <taxon>Spermatophyta</taxon>
        <taxon>Magnoliopsida</taxon>
        <taxon>eudicotyledons</taxon>
        <taxon>Gunneridae</taxon>
        <taxon>Pentapetalae</taxon>
        <taxon>rosids</taxon>
        <taxon>fabids</taxon>
        <taxon>Fabales</taxon>
        <taxon>Fabaceae</taxon>
        <taxon>Papilionoideae</taxon>
        <taxon>50 kb inversion clade</taxon>
        <taxon>NPAAA clade</taxon>
        <taxon>Hologalegina</taxon>
        <taxon>IRL clade</taxon>
        <taxon>Trifolieae</taxon>
        <taxon>Trifolium</taxon>
    </lineage>
</organism>
<evidence type="ECO:0000313" key="1">
    <source>
        <dbReference type="EMBL" id="MCI44402.1"/>
    </source>
</evidence>
<reference evidence="1 2" key="1">
    <citation type="journal article" date="2018" name="Front. Plant Sci.">
        <title>Red Clover (Trifolium pratense) and Zigzag Clover (T. medium) - A Picture of Genomic Similarities and Differences.</title>
        <authorList>
            <person name="Dluhosova J."/>
            <person name="Istvanek J."/>
            <person name="Nedelnik J."/>
            <person name="Repkova J."/>
        </authorList>
    </citation>
    <scope>NUCLEOTIDE SEQUENCE [LARGE SCALE GENOMIC DNA]</scope>
    <source>
        <strain evidence="2">cv. 10/8</strain>
        <tissue evidence="1">Leaf</tissue>
    </source>
</reference>
<proteinExistence type="predicted"/>
<dbReference type="EMBL" id="LXQA010330116">
    <property type="protein sequence ID" value="MCI44402.1"/>
    <property type="molecule type" value="Genomic_DNA"/>
</dbReference>
<evidence type="ECO:0000313" key="2">
    <source>
        <dbReference type="Proteomes" id="UP000265520"/>
    </source>
</evidence>
<feature type="non-terminal residue" evidence="1">
    <location>
        <position position="41"/>
    </location>
</feature>
<protein>
    <submittedName>
        <fullName evidence="1">Uncharacterized protein</fullName>
    </submittedName>
</protein>